<feature type="transmembrane region" description="Helical" evidence="2">
    <location>
        <begin position="87"/>
        <end position="107"/>
    </location>
</feature>
<protein>
    <recommendedName>
        <fullName evidence="5">Mid2 domain-containing protein</fullName>
    </recommendedName>
</protein>
<sequence length="197" mass="20591">MPIIGATGYTTAVELISIIGTTIVSTRTLSDGNIITATLTSTYETTATVVTTITVTPDGSFNPAATSPSPNQKSIDQGSSFSTDAKIGLRVGLPLGVFLFMAIAYFMGMRHGSRSKGSQAQRGGATESGGAEINAREGDNGEVDKSEIGGMSIHELRAENQPQELATEANDVEALGQNPIHELDGTPRVSFQAAREE</sequence>
<evidence type="ECO:0000313" key="3">
    <source>
        <dbReference type="EMBL" id="PSN67574.1"/>
    </source>
</evidence>
<evidence type="ECO:0000313" key="4">
    <source>
        <dbReference type="Proteomes" id="UP000240883"/>
    </source>
</evidence>
<feature type="region of interest" description="Disordered" evidence="1">
    <location>
        <begin position="113"/>
        <end position="197"/>
    </location>
</feature>
<dbReference type="Proteomes" id="UP000240883">
    <property type="component" value="Unassembled WGS sequence"/>
</dbReference>
<evidence type="ECO:0000256" key="1">
    <source>
        <dbReference type="SAM" id="MobiDB-lite"/>
    </source>
</evidence>
<name>A0A2T2NQ89_CORCC</name>
<keyword evidence="2" id="KW-0472">Membrane</keyword>
<keyword evidence="2" id="KW-0812">Transmembrane</keyword>
<keyword evidence="2" id="KW-1133">Transmembrane helix</keyword>
<proteinExistence type="predicted"/>
<feature type="region of interest" description="Disordered" evidence="1">
    <location>
        <begin position="57"/>
        <end position="80"/>
    </location>
</feature>
<evidence type="ECO:0008006" key="5">
    <source>
        <dbReference type="Google" id="ProtNLM"/>
    </source>
</evidence>
<keyword evidence="4" id="KW-1185">Reference proteome</keyword>
<dbReference type="EMBL" id="KZ678134">
    <property type="protein sequence ID" value="PSN67574.1"/>
    <property type="molecule type" value="Genomic_DNA"/>
</dbReference>
<reference evidence="3 4" key="1">
    <citation type="journal article" date="2018" name="Front. Microbiol.">
        <title>Genome-Wide Analysis of Corynespora cassiicola Leaf Fall Disease Putative Effectors.</title>
        <authorList>
            <person name="Lopez D."/>
            <person name="Ribeiro S."/>
            <person name="Label P."/>
            <person name="Fumanal B."/>
            <person name="Venisse J.S."/>
            <person name="Kohler A."/>
            <person name="de Oliveira R.R."/>
            <person name="Labutti K."/>
            <person name="Lipzen A."/>
            <person name="Lail K."/>
            <person name="Bauer D."/>
            <person name="Ohm R.A."/>
            <person name="Barry K.W."/>
            <person name="Spatafora J."/>
            <person name="Grigoriev I.V."/>
            <person name="Martin F.M."/>
            <person name="Pujade-Renaud V."/>
        </authorList>
    </citation>
    <scope>NUCLEOTIDE SEQUENCE [LARGE SCALE GENOMIC DNA]</scope>
    <source>
        <strain evidence="3 4">Philippines</strain>
    </source>
</reference>
<dbReference type="AlphaFoldDB" id="A0A2T2NQ89"/>
<feature type="compositionally biased region" description="Basic and acidic residues" evidence="1">
    <location>
        <begin position="134"/>
        <end position="147"/>
    </location>
</feature>
<organism evidence="3 4">
    <name type="scientific">Corynespora cassiicola Philippines</name>
    <dbReference type="NCBI Taxonomy" id="1448308"/>
    <lineage>
        <taxon>Eukaryota</taxon>
        <taxon>Fungi</taxon>
        <taxon>Dikarya</taxon>
        <taxon>Ascomycota</taxon>
        <taxon>Pezizomycotina</taxon>
        <taxon>Dothideomycetes</taxon>
        <taxon>Pleosporomycetidae</taxon>
        <taxon>Pleosporales</taxon>
        <taxon>Corynesporascaceae</taxon>
        <taxon>Corynespora</taxon>
    </lineage>
</organism>
<evidence type="ECO:0000256" key="2">
    <source>
        <dbReference type="SAM" id="Phobius"/>
    </source>
</evidence>
<gene>
    <name evidence="3" type="ORF">BS50DRAFT_633294</name>
</gene>
<accession>A0A2T2NQ89</accession>